<sequence length="292" mass="31617">MEQRLQDTKEHAAHAEALAGGKGNEPTLADRVTALLSGQIRKGTYPVNARLPTEKFMTEQFGVSRTVIREAISRLKSEGLVESRQGSGTVVLDPAAAEVFRLGRDNADPAVGVVRILELRRGIEAEMAALAAERRSDAQLTAIREARQAIDRAVDAGGDGVEEDLAFHLAVSSATGNPHYTELLGMLTRSLRDAIQLTRGNESRRSDLAAQVRMEHTEICAAIEAQDVSRARQAAFQHMRNTEARILAAERDFWTGDSRTAAQRLAGADLATVLRRAAEGHRANPKDPGAAK</sequence>
<dbReference type="OrthoDB" id="1040417at2"/>
<dbReference type="Gene3D" id="1.10.10.10">
    <property type="entry name" value="Winged helix-like DNA-binding domain superfamily/Winged helix DNA-binding domain"/>
    <property type="match status" value="1"/>
</dbReference>
<dbReference type="Proteomes" id="UP000234341">
    <property type="component" value="Unassembled WGS sequence"/>
</dbReference>
<proteinExistence type="predicted"/>
<dbReference type="CDD" id="cd07377">
    <property type="entry name" value="WHTH_GntR"/>
    <property type="match status" value="1"/>
</dbReference>
<dbReference type="Pfam" id="PF00392">
    <property type="entry name" value="GntR"/>
    <property type="match status" value="1"/>
</dbReference>
<keyword evidence="2" id="KW-0238">DNA-binding</keyword>
<dbReference type="EMBL" id="PJRP01000032">
    <property type="protein sequence ID" value="PLP96278.1"/>
    <property type="molecule type" value="Genomic_DNA"/>
</dbReference>
<dbReference type="GO" id="GO:0003677">
    <property type="term" value="F:DNA binding"/>
    <property type="evidence" value="ECO:0007669"/>
    <property type="project" value="UniProtKB-KW"/>
</dbReference>
<feature type="domain" description="HTH gntR-type" evidence="4">
    <location>
        <begin position="26"/>
        <end position="94"/>
    </location>
</feature>
<keyword evidence="3" id="KW-0804">Transcription</keyword>
<dbReference type="InterPro" id="IPR008920">
    <property type="entry name" value="TF_FadR/GntR_C"/>
</dbReference>
<dbReference type="SUPFAM" id="SSF48008">
    <property type="entry name" value="GntR ligand-binding domain-like"/>
    <property type="match status" value="1"/>
</dbReference>
<dbReference type="PANTHER" id="PTHR43537">
    <property type="entry name" value="TRANSCRIPTIONAL REGULATOR, GNTR FAMILY"/>
    <property type="match status" value="1"/>
</dbReference>
<gene>
    <name evidence="5" type="ORF">CYJ10_33145</name>
</gene>
<evidence type="ECO:0000256" key="1">
    <source>
        <dbReference type="ARBA" id="ARBA00023015"/>
    </source>
</evidence>
<dbReference type="AlphaFoldDB" id="A0A2N5C242"/>
<dbReference type="Gene3D" id="1.20.120.530">
    <property type="entry name" value="GntR ligand-binding domain-like"/>
    <property type="match status" value="1"/>
</dbReference>
<name>A0A2N5C242_9BURK</name>
<organism evidence="5 6">
    <name type="scientific">Cupriavidus pauculus</name>
    <dbReference type="NCBI Taxonomy" id="82633"/>
    <lineage>
        <taxon>Bacteria</taxon>
        <taxon>Pseudomonadati</taxon>
        <taxon>Pseudomonadota</taxon>
        <taxon>Betaproteobacteria</taxon>
        <taxon>Burkholderiales</taxon>
        <taxon>Burkholderiaceae</taxon>
        <taxon>Cupriavidus</taxon>
    </lineage>
</organism>
<evidence type="ECO:0000259" key="4">
    <source>
        <dbReference type="PROSITE" id="PS50949"/>
    </source>
</evidence>
<dbReference type="SMART" id="SM00345">
    <property type="entry name" value="HTH_GNTR"/>
    <property type="match status" value="1"/>
</dbReference>
<comment type="caution">
    <text evidence="5">The sequence shown here is derived from an EMBL/GenBank/DDBJ whole genome shotgun (WGS) entry which is preliminary data.</text>
</comment>
<protein>
    <submittedName>
        <fullName evidence="5">GntR family transcriptional regulator</fullName>
    </submittedName>
</protein>
<dbReference type="InterPro" id="IPR036388">
    <property type="entry name" value="WH-like_DNA-bd_sf"/>
</dbReference>
<dbReference type="InterPro" id="IPR000524">
    <property type="entry name" value="Tscrpt_reg_HTH_GntR"/>
</dbReference>
<dbReference type="GO" id="GO:0003700">
    <property type="term" value="F:DNA-binding transcription factor activity"/>
    <property type="evidence" value="ECO:0007669"/>
    <property type="project" value="InterPro"/>
</dbReference>
<dbReference type="Pfam" id="PF07729">
    <property type="entry name" value="FCD"/>
    <property type="match status" value="1"/>
</dbReference>
<dbReference type="SMART" id="SM00895">
    <property type="entry name" value="FCD"/>
    <property type="match status" value="1"/>
</dbReference>
<reference evidence="5 6" key="1">
    <citation type="submission" date="2017-12" db="EMBL/GenBank/DDBJ databases">
        <title>Genome sequence of the active heterotrophic nitrifier-denitrifier, Cupriavidus pauculus UM1.</title>
        <authorList>
            <person name="Putonti C."/>
            <person name="Castignetti D."/>
        </authorList>
    </citation>
    <scope>NUCLEOTIDE SEQUENCE [LARGE SCALE GENOMIC DNA]</scope>
    <source>
        <strain evidence="5 6">UM1</strain>
    </source>
</reference>
<evidence type="ECO:0000313" key="6">
    <source>
        <dbReference type="Proteomes" id="UP000234341"/>
    </source>
</evidence>
<dbReference type="PANTHER" id="PTHR43537:SF5">
    <property type="entry name" value="UXU OPERON TRANSCRIPTIONAL REGULATOR"/>
    <property type="match status" value="1"/>
</dbReference>
<dbReference type="InterPro" id="IPR036390">
    <property type="entry name" value="WH_DNA-bd_sf"/>
</dbReference>
<dbReference type="PRINTS" id="PR00035">
    <property type="entry name" value="HTHGNTR"/>
</dbReference>
<dbReference type="PROSITE" id="PS50949">
    <property type="entry name" value="HTH_GNTR"/>
    <property type="match status" value="1"/>
</dbReference>
<evidence type="ECO:0000256" key="3">
    <source>
        <dbReference type="ARBA" id="ARBA00023163"/>
    </source>
</evidence>
<keyword evidence="1" id="KW-0805">Transcription regulation</keyword>
<dbReference type="InterPro" id="IPR011711">
    <property type="entry name" value="GntR_C"/>
</dbReference>
<dbReference type="SUPFAM" id="SSF46785">
    <property type="entry name" value="Winged helix' DNA-binding domain"/>
    <property type="match status" value="1"/>
</dbReference>
<evidence type="ECO:0000313" key="5">
    <source>
        <dbReference type="EMBL" id="PLP96278.1"/>
    </source>
</evidence>
<dbReference type="RefSeq" id="WP_101685673.1">
    <property type="nucleotide sequence ID" value="NZ_PJRP01000032.1"/>
</dbReference>
<accession>A0A2N5C242</accession>
<evidence type="ECO:0000256" key="2">
    <source>
        <dbReference type="ARBA" id="ARBA00023125"/>
    </source>
</evidence>